<dbReference type="PROSITE" id="PS50110">
    <property type="entry name" value="RESPONSE_REGULATORY"/>
    <property type="match status" value="1"/>
</dbReference>
<reference evidence="5 6" key="1">
    <citation type="submission" date="2019-07" db="EMBL/GenBank/DDBJ databases">
        <authorList>
            <person name="Kim J."/>
        </authorList>
    </citation>
    <scope>NUCLEOTIDE SEQUENCE [LARGE SCALE GENOMIC DNA]</scope>
    <source>
        <strain evidence="5 6">JC52</strain>
    </source>
</reference>
<dbReference type="Pfam" id="PF13487">
    <property type="entry name" value="HD_5"/>
    <property type="match status" value="1"/>
</dbReference>
<dbReference type="Proteomes" id="UP000317036">
    <property type="component" value="Unassembled WGS sequence"/>
</dbReference>
<name>A0A559KAJ8_9BACL</name>
<feature type="domain" description="Response regulatory" evidence="3">
    <location>
        <begin position="10"/>
        <end position="128"/>
    </location>
</feature>
<dbReference type="SMART" id="SM00448">
    <property type="entry name" value="REC"/>
    <property type="match status" value="1"/>
</dbReference>
<evidence type="ECO:0000256" key="2">
    <source>
        <dbReference type="SAM" id="Coils"/>
    </source>
</evidence>
<dbReference type="InterPro" id="IPR037522">
    <property type="entry name" value="HD_GYP_dom"/>
</dbReference>
<keyword evidence="1" id="KW-0597">Phosphoprotein</keyword>
<keyword evidence="6" id="KW-1185">Reference proteome</keyword>
<evidence type="ECO:0000259" key="4">
    <source>
        <dbReference type="PROSITE" id="PS51832"/>
    </source>
</evidence>
<organism evidence="5 6">
    <name type="scientific">Paenibacillus cremeus</name>
    <dbReference type="NCBI Taxonomy" id="2163881"/>
    <lineage>
        <taxon>Bacteria</taxon>
        <taxon>Bacillati</taxon>
        <taxon>Bacillota</taxon>
        <taxon>Bacilli</taxon>
        <taxon>Bacillales</taxon>
        <taxon>Paenibacillaceae</taxon>
        <taxon>Paenibacillus</taxon>
    </lineage>
</organism>
<dbReference type="Gene3D" id="3.40.50.2300">
    <property type="match status" value="1"/>
</dbReference>
<dbReference type="PANTHER" id="PTHR45228:SF1">
    <property type="entry name" value="CYCLIC DI-GMP PHOSPHODIESTERASE TM_0186"/>
    <property type="match status" value="1"/>
</dbReference>
<keyword evidence="2" id="KW-0175">Coiled coil</keyword>
<dbReference type="SUPFAM" id="SSF52172">
    <property type="entry name" value="CheY-like"/>
    <property type="match status" value="1"/>
</dbReference>
<comment type="caution">
    <text evidence="5">The sequence shown here is derived from an EMBL/GenBank/DDBJ whole genome shotgun (WGS) entry which is preliminary data.</text>
</comment>
<gene>
    <name evidence="5" type="ORF">FPZ49_15575</name>
</gene>
<dbReference type="InterPro" id="IPR011006">
    <property type="entry name" value="CheY-like_superfamily"/>
</dbReference>
<sequence>MDELWLKRAKFLVVDDQDYNIDLLERILKRAGFDSITSTTEPKRLEKLYHELNPDIILLDLHMPEMDGYDALKLLNTLVPDGDYLPILVLTADVTKEAKQKALQEGAHDFLTKPFDRMEVVLRIQNLLKTRYLHLQLQDQNHNLEQRVRERTKELELAQLEILQLLGRTSEYRDDETGQHIQRVGKMAGEIATALGLPEHEVRLIQLATPLHDIGKIGIPDAILLKPGRFTPEEFEQMKLHTNIGASILEGSLFPVLQIAATIAGSHHEKWNGTGYPHGLSGEDIPLVGRIVAIADFFDALTNERPYKRAWTQEEAMAEIDKQIGIHFDPKVVEAFKSIIQVPV</sequence>
<dbReference type="SUPFAM" id="SSF109604">
    <property type="entry name" value="HD-domain/PDEase-like"/>
    <property type="match status" value="1"/>
</dbReference>
<dbReference type="Gene3D" id="1.10.3210.10">
    <property type="entry name" value="Hypothetical protein af1432"/>
    <property type="match status" value="1"/>
</dbReference>
<evidence type="ECO:0000259" key="3">
    <source>
        <dbReference type="PROSITE" id="PS50110"/>
    </source>
</evidence>
<dbReference type="CDD" id="cd00077">
    <property type="entry name" value="HDc"/>
    <property type="match status" value="1"/>
</dbReference>
<dbReference type="InterPro" id="IPR001789">
    <property type="entry name" value="Sig_transdc_resp-reg_receiver"/>
</dbReference>
<evidence type="ECO:0000313" key="5">
    <source>
        <dbReference type="EMBL" id="TVY09123.1"/>
    </source>
</evidence>
<dbReference type="RefSeq" id="WP_144848222.1">
    <property type="nucleotide sequence ID" value="NZ_VNJI01000017.1"/>
</dbReference>
<feature type="coiled-coil region" evidence="2">
    <location>
        <begin position="134"/>
        <end position="161"/>
    </location>
</feature>
<proteinExistence type="predicted"/>
<dbReference type="GO" id="GO:0000160">
    <property type="term" value="P:phosphorelay signal transduction system"/>
    <property type="evidence" value="ECO:0007669"/>
    <property type="project" value="InterPro"/>
</dbReference>
<feature type="domain" description="HD-GYP" evidence="4">
    <location>
        <begin position="155"/>
        <end position="344"/>
    </location>
</feature>
<feature type="modified residue" description="4-aspartylphosphate" evidence="1">
    <location>
        <position position="60"/>
    </location>
</feature>
<dbReference type="OrthoDB" id="9759601at2"/>
<dbReference type="InterPro" id="IPR003607">
    <property type="entry name" value="HD/PDEase_dom"/>
</dbReference>
<dbReference type="SMART" id="SM00471">
    <property type="entry name" value="HDc"/>
    <property type="match status" value="1"/>
</dbReference>
<evidence type="ECO:0000256" key="1">
    <source>
        <dbReference type="PROSITE-ProRule" id="PRU00169"/>
    </source>
</evidence>
<accession>A0A559KAJ8</accession>
<dbReference type="PANTHER" id="PTHR45228">
    <property type="entry name" value="CYCLIC DI-GMP PHOSPHODIESTERASE TM_0186-RELATED"/>
    <property type="match status" value="1"/>
</dbReference>
<protein>
    <submittedName>
        <fullName evidence="5">Response regulator</fullName>
    </submittedName>
</protein>
<dbReference type="EMBL" id="VNJI01000017">
    <property type="protein sequence ID" value="TVY09123.1"/>
    <property type="molecule type" value="Genomic_DNA"/>
</dbReference>
<dbReference type="AlphaFoldDB" id="A0A559KAJ8"/>
<evidence type="ECO:0000313" key="6">
    <source>
        <dbReference type="Proteomes" id="UP000317036"/>
    </source>
</evidence>
<dbReference type="Pfam" id="PF00072">
    <property type="entry name" value="Response_reg"/>
    <property type="match status" value="1"/>
</dbReference>
<dbReference type="InterPro" id="IPR052020">
    <property type="entry name" value="Cyclic_di-GMP/3'3'-cGAMP_PDE"/>
</dbReference>
<dbReference type="PROSITE" id="PS51832">
    <property type="entry name" value="HD_GYP"/>
    <property type="match status" value="1"/>
</dbReference>